<dbReference type="Pfam" id="PF04138">
    <property type="entry name" value="GtrA_DPMS_TM"/>
    <property type="match status" value="1"/>
</dbReference>
<feature type="transmembrane region" description="Helical" evidence="6">
    <location>
        <begin position="70"/>
        <end position="90"/>
    </location>
</feature>
<sequence>MASTSTLKRQLVPFLLIGVGCAVIDFGITYTLNEPLGWQRDFAKAVGWVFGTAAAYVLNSKFSFNAKINAKKASAVFVLYAVTFAVQLVLWRVTDVPLASLGLVNPWKDAVSFVIAQGVATVTNFELQRHLIFKEAKVAENPLAPPA</sequence>
<keyword evidence="4 6" id="KW-1133">Transmembrane helix</keyword>
<organism evidence="8 9">
    <name type="scientific">Corynebacterium mucifaciens</name>
    <dbReference type="NCBI Taxonomy" id="57171"/>
    <lineage>
        <taxon>Bacteria</taxon>
        <taxon>Bacillati</taxon>
        <taxon>Actinomycetota</taxon>
        <taxon>Actinomycetes</taxon>
        <taxon>Mycobacteriales</taxon>
        <taxon>Corynebacteriaceae</taxon>
        <taxon>Corynebacterium</taxon>
    </lineage>
</organism>
<dbReference type="Proteomes" id="UP001549139">
    <property type="component" value="Unassembled WGS sequence"/>
</dbReference>
<comment type="caution">
    <text evidence="8">The sequence shown here is derived from an EMBL/GenBank/DDBJ whole genome shotgun (WGS) entry which is preliminary data.</text>
</comment>
<dbReference type="InterPro" id="IPR007267">
    <property type="entry name" value="GtrA_DPMS_TM"/>
</dbReference>
<evidence type="ECO:0000256" key="5">
    <source>
        <dbReference type="ARBA" id="ARBA00023136"/>
    </source>
</evidence>
<gene>
    <name evidence="8" type="ORF">JOF50_001638</name>
</gene>
<feature type="domain" description="GtrA/DPMS transmembrane" evidence="7">
    <location>
        <begin position="14"/>
        <end position="133"/>
    </location>
</feature>
<evidence type="ECO:0000313" key="9">
    <source>
        <dbReference type="Proteomes" id="UP001549139"/>
    </source>
</evidence>
<keyword evidence="3 6" id="KW-0812">Transmembrane</keyword>
<dbReference type="EMBL" id="JBEPNZ010000001">
    <property type="protein sequence ID" value="MET3944839.1"/>
    <property type="molecule type" value="Genomic_DNA"/>
</dbReference>
<accession>A0ABV2NZ21</accession>
<feature type="transmembrane region" description="Helical" evidence="6">
    <location>
        <begin position="12"/>
        <end position="30"/>
    </location>
</feature>
<comment type="subcellular location">
    <subcellularLocation>
        <location evidence="1">Membrane</location>
        <topology evidence="1">Multi-pass membrane protein</topology>
    </subcellularLocation>
</comment>
<comment type="similarity">
    <text evidence="2">Belongs to the GtrA family.</text>
</comment>
<keyword evidence="9" id="KW-1185">Reference proteome</keyword>
<evidence type="ECO:0000256" key="4">
    <source>
        <dbReference type="ARBA" id="ARBA00022989"/>
    </source>
</evidence>
<dbReference type="RefSeq" id="WP_343033603.1">
    <property type="nucleotide sequence ID" value="NZ_JAAXPF010000015.1"/>
</dbReference>
<protein>
    <submittedName>
        <fullName evidence="8">Flippase GtrA</fullName>
    </submittedName>
</protein>
<evidence type="ECO:0000256" key="6">
    <source>
        <dbReference type="SAM" id="Phobius"/>
    </source>
</evidence>
<dbReference type="InterPro" id="IPR051401">
    <property type="entry name" value="GtrA_CellWall_Glycosyl"/>
</dbReference>
<evidence type="ECO:0000256" key="2">
    <source>
        <dbReference type="ARBA" id="ARBA00009399"/>
    </source>
</evidence>
<feature type="transmembrane region" description="Helical" evidence="6">
    <location>
        <begin position="42"/>
        <end position="58"/>
    </location>
</feature>
<keyword evidence="5 6" id="KW-0472">Membrane</keyword>
<evidence type="ECO:0000259" key="7">
    <source>
        <dbReference type="Pfam" id="PF04138"/>
    </source>
</evidence>
<name>A0ABV2NZ21_9CORY</name>
<evidence type="ECO:0000256" key="1">
    <source>
        <dbReference type="ARBA" id="ARBA00004141"/>
    </source>
</evidence>
<evidence type="ECO:0000313" key="8">
    <source>
        <dbReference type="EMBL" id="MET3944839.1"/>
    </source>
</evidence>
<evidence type="ECO:0000256" key="3">
    <source>
        <dbReference type="ARBA" id="ARBA00022692"/>
    </source>
</evidence>
<proteinExistence type="inferred from homology"/>
<dbReference type="PANTHER" id="PTHR38459:SF6">
    <property type="entry name" value="ARABINOGALACTAN BIOSYNTHESIS RECRUITING PROTEIN RV3789"/>
    <property type="match status" value="1"/>
</dbReference>
<reference evidence="8 9" key="1">
    <citation type="submission" date="2024-06" db="EMBL/GenBank/DDBJ databases">
        <title>Sequencing the genomes of 1000 actinobacteria strains.</title>
        <authorList>
            <person name="Klenk H.-P."/>
        </authorList>
    </citation>
    <scope>NUCLEOTIDE SEQUENCE [LARGE SCALE GENOMIC DNA]</scope>
    <source>
        <strain evidence="8 9">DSM 44265</strain>
    </source>
</reference>
<dbReference type="PANTHER" id="PTHR38459">
    <property type="entry name" value="PROPHAGE BACTOPRENOL-LINKED GLUCOSE TRANSLOCASE HOMOLOG"/>
    <property type="match status" value="1"/>
</dbReference>